<dbReference type="InterPro" id="IPR011990">
    <property type="entry name" value="TPR-like_helical_dom_sf"/>
</dbReference>
<evidence type="ECO:0000256" key="3">
    <source>
        <dbReference type="SAM" id="MobiDB-lite"/>
    </source>
</evidence>
<keyword evidence="1" id="KW-0677">Repeat</keyword>
<feature type="domain" description="Pentatricopeptide repeat-containing protein-mitochondrial" evidence="4">
    <location>
        <begin position="320"/>
        <end position="450"/>
    </location>
</feature>
<feature type="repeat" description="PPR" evidence="2">
    <location>
        <begin position="132"/>
        <end position="166"/>
    </location>
</feature>
<evidence type="ECO:0000256" key="1">
    <source>
        <dbReference type="ARBA" id="ARBA00022737"/>
    </source>
</evidence>
<dbReference type="GeneID" id="83212141"/>
<dbReference type="InterPro" id="IPR057027">
    <property type="entry name" value="TPR_mt"/>
</dbReference>
<comment type="caution">
    <text evidence="5">The sequence shown here is derived from an EMBL/GenBank/DDBJ whole genome shotgun (WGS) entry which is preliminary data.</text>
</comment>
<feature type="region of interest" description="Disordered" evidence="3">
    <location>
        <begin position="43"/>
        <end position="65"/>
    </location>
</feature>
<dbReference type="Pfam" id="PF23276">
    <property type="entry name" value="TPR_24"/>
    <property type="match status" value="1"/>
</dbReference>
<organism evidence="5 6">
    <name type="scientific">Lichtheimia ornata</name>
    <dbReference type="NCBI Taxonomy" id="688661"/>
    <lineage>
        <taxon>Eukaryota</taxon>
        <taxon>Fungi</taxon>
        <taxon>Fungi incertae sedis</taxon>
        <taxon>Mucoromycota</taxon>
        <taxon>Mucoromycotina</taxon>
        <taxon>Mucoromycetes</taxon>
        <taxon>Mucorales</taxon>
        <taxon>Lichtheimiaceae</taxon>
        <taxon>Lichtheimia</taxon>
    </lineage>
</organism>
<dbReference type="PROSITE" id="PS51375">
    <property type="entry name" value="PPR"/>
    <property type="match status" value="1"/>
</dbReference>
<dbReference type="RefSeq" id="XP_058344281.1">
    <property type="nucleotide sequence ID" value="XM_058484782.1"/>
</dbReference>
<reference evidence="5 6" key="1">
    <citation type="submission" date="2023-03" db="EMBL/GenBank/DDBJ databases">
        <title>Genome sequence of Lichtheimia ornata CBS 291.66.</title>
        <authorList>
            <person name="Mohabir J.T."/>
            <person name="Shea T.P."/>
            <person name="Kurbessoian T."/>
            <person name="Berby B."/>
            <person name="Fontaine J."/>
            <person name="Livny J."/>
            <person name="Gnirke A."/>
            <person name="Stajich J.E."/>
            <person name="Cuomo C.A."/>
        </authorList>
    </citation>
    <scope>NUCLEOTIDE SEQUENCE [LARGE SCALE GENOMIC DNA]</scope>
    <source>
        <strain evidence="5">CBS 291.66</strain>
    </source>
</reference>
<dbReference type="NCBIfam" id="TIGR00756">
    <property type="entry name" value="PPR"/>
    <property type="match status" value="1"/>
</dbReference>
<sequence>MSRPLSRASCTLARVRLPPRSPQCTTIATLRDTLLFHERRPTQRHVSTATDMANKETANKTKRRYRWRQPAHQLTLDGGDTPLSPEELKQIIHKKMQQSLGASADMALPASHTRETILGLADILDKNNVAYDAHTYEFLLSAHAKSHDYNMIMPLLEEMLDKGIRPKPSFFHRAFGLAARFGQVRLMAMLREVFKHCGYNPNARRVLVEMIHCTCYNGELEHAIDILEAMKRSNIIPTLQSYMSIVDTALGYGQPDVAFTYLQEAERVHLERHADIDTLPDHFHPIFIKTLRCAAIKGSYDIVKAAWQIAVNEKKLSPDEGLCQYVLQVAGRHGDSQLSIDVFRILGSLGFSYKESHFAALIESYTPSEDWRNMLKVLYIMRKTGVTPSRETARPIAYKLGRDTKAIRSARDAALQLHKEGALDIVAFNLIIHAFAFNNEAEEAFETFAKAKELELSINIETIDSVLDACIHMKDAAMGVSIFNEYVRGDIIPTATTMSKMVALLCTQDNYEDAFRYLEDTKAMGLVPLRGCYYRLVKKLAISGDARIDMALHDMKTCGYDPGESLERYIERYMPQEEESPDQEPESAIKLP</sequence>
<evidence type="ECO:0000256" key="2">
    <source>
        <dbReference type="PROSITE-ProRule" id="PRU00708"/>
    </source>
</evidence>
<feature type="compositionally biased region" description="Acidic residues" evidence="3">
    <location>
        <begin position="576"/>
        <end position="585"/>
    </location>
</feature>
<dbReference type="Pfam" id="PF13812">
    <property type="entry name" value="PPR_3"/>
    <property type="match status" value="2"/>
</dbReference>
<proteinExistence type="predicted"/>
<evidence type="ECO:0000313" key="5">
    <source>
        <dbReference type="EMBL" id="KAJ8659368.1"/>
    </source>
</evidence>
<dbReference type="PANTHER" id="PTHR47936">
    <property type="entry name" value="PPR_LONG DOMAIN-CONTAINING PROTEIN"/>
    <property type="match status" value="1"/>
</dbReference>
<evidence type="ECO:0000259" key="4">
    <source>
        <dbReference type="Pfam" id="PF23276"/>
    </source>
</evidence>
<evidence type="ECO:0000313" key="6">
    <source>
        <dbReference type="Proteomes" id="UP001234581"/>
    </source>
</evidence>
<dbReference type="EMBL" id="JARTCD010000018">
    <property type="protein sequence ID" value="KAJ8659368.1"/>
    <property type="molecule type" value="Genomic_DNA"/>
</dbReference>
<accession>A0AAD7V694</accession>
<name>A0AAD7V694_9FUNG</name>
<dbReference type="InterPro" id="IPR002885">
    <property type="entry name" value="PPR_rpt"/>
</dbReference>
<dbReference type="Proteomes" id="UP001234581">
    <property type="component" value="Unassembled WGS sequence"/>
</dbReference>
<dbReference type="AlphaFoldDB" id="A0AAD7V694"/>
<protein>
    <recommendedName>
        <fullName evidence="4">Pentatricopeptide repeat-containing protein-mitochondrial domain-containing protein</fullName>
    </recommendedName>
</protein>
<dbReference type="PANTHER" id="PTHR47936:SF1">
    <property type="entry name" value="PENTATRICOPEPTIDE REPEAT-CONTAINING PROTEIN GUN1, CHLOROPLASTIC"/>
    <property type="match status" value="1"/>
</dbReference>
<dbReference type="Gene3D" id="1.25.40.10">
    <property type="entry name" value="Tetratricopeptide repeat domain"/>
    <property type="match status" value="2"/>
</dbReference>
<gene>
    <name evidence="5" type="ORF">O0I10_004728</name>
</gene>
<feature type="region of interest" description="Disordered" evidence="3">
    <location>
        <begin position="573"/>
        <end position="592"/>
    </location>
</feature>
<keyword evidence="6" id="KW-1185">Reference proteome</keyword>